<dbReference type="InterPro" id="IPR015943">
    <property type="entry name" value="WD40/YVTN_repeat-like_dom_sf"/>
</dbReference>
<proteinExistence type="predicted"/>
<dbReference type="Gene3D" id="2.130.10.10">
    <property type="entry name" value="YVTN repeat-like/Quinoprotein amine dehydrogenase"/>
    <property type="match status" value="2"/>
</dbReference>
<keyword evidence="2" id="KW-0677">Repeat</keyword>
<dbReference type="SUPFAM" id="SSF50978">
    <property type="entry name" value="WD40 repeat-like"/>
    <property type="match status" value="1"/>
</dbReference>
<keyword evidence="5" id="KW-1185">Reference proteome</keyword>
<sequence>MEPSRQVDLVHTYKETDSSIYSIRWNFDDLLLATASVNGYVSIYETFSNQNPTQNINQNSYQLKQSLDCKVKQRLPLCNIRWRPEKGLNKGILMVASSEGAVLHWQASTGRLLNTIFFPENQALCCDYSPDGENFAIGWKDMAVKIYDDNTKQLVKELRRSGENSGHGNRILSVKWQSSNIVFSAGWDNNVYMWDLRSRAPVKFFQGAFLTGDAMDVFEDTIATVDCSLSDQLKIWSVSQGRLIHSVLLEQGGRPLKGYTLQFSKNNDAAMIFVGGSGNLQGYFLNSRLYTILNTISQIQAPIYTCDFGNQSSKIALGTGDGTIYEFHIGGGFGSI</sequence>
<dbReference type="PROSITE" id="PS50082">
    <property type="entry name" value="WD_REPEATS_2"/>
    <property type="match status" value="1"/>
</dbReference>
<evidence type="ECO:0000313" key="5">
    <source>
        <dbReference type="Proteomes" id="UP000187209"/>
    </source>
</evidence>
<name>A0A1R2C2H9_9CILI</name>
<dbReference type="InterPro" id="IPR001680">
    <property type="entry name" value="WD40_rpt"/>
</dbReference>
<gene>
    <name evidence="4" type="ORF">SteCoe_15898</name>
</gene>
<organism evidence="4 5">
    <name type="scientific">Stentor coeruleus</name>
    <dbReference type="NCBI Taxonomy" id="5963"/>
    <lineage>
        <taxon>Eukaryota</taxon>
        <taxon>Sar</taxon>
        <taxon>Alveolata</taxon>
        <taxon>Ciliophora</taxon>
        <taxon>Postciliodesmatophora</taxon>
        <taxon>Heterotrichea</taxon>
        <taxon>Heterotrichida</taxon>
        <taxon>Stentoridae</taxon>
        <taxon>Stentor</taxon>
    </lineage>
</organism>
<dbReference type="EMBL" id="MPUH01000311">
    <property type="protein sequence ID" value="OMJ83243.1"/>
    <property type="molecule type" value="Genomic_DNA"/>
</dbReference>
<dbReference type="InterPro" id="IPR019775">
    <property type="entry name" value="WD40_repeat_CS"/>
</dbReference>
<dbReference type="PANTHER" id="PTHR47822:SF2">
    <property type="entry name" value="F-BOX AND WD-40 DOMAIN PROTEIN 7"/>
    <property type="match status" value="1"/>
</dbReference>
<evidence type="ECO:0000313" key="4">
    <source>
        <dbReference type="EMBL" id="OMJ83243.1"/>
    </source>
</evidence>
<evidence type="ECO:0000256" key="3">
    <source>
        <dbReference type="PROSITE-ProRule" id="PRU00221"/>
    </source>
</evidence>
<dbReference type="SMART" id="SM00320">
    <property type="entry name" value="WD40"/>
    <property type="match status" value="4"/>
</dbReference>
<dbReference type="Pfam" id="PF00400">
    <property type="entry name" value="WD40"/>
    <property type="match status" value="2"/>
</dbReference>
<dbReference type="OrthoDB" id="361494at2759"/>
<dbReference type="Proteomes" id="UP000187209">
    <property type="component" value="Unassembled WGS sequence"/>
</dbReference>
<dbReference type="PANTHER" id="PTHR47822">
    <property type="entry name" value="CARBOHYDRATE BINDING DOMAIN CONTAINING PROTEIN"/>
    <property type="match status" value="1"/>
</dbReference>
<dbReference type="PROSITE" id="PS50294">
    <property type="entry name" value="WD_REPEATS_REGION"/>
    <property type="match status" value="1"/>
</dbReference>
<evidence type="ECO:0000256" key="1">
    <source>
        <dbReference type="ARBA" id="ARBA00022574"/>
    </source>
</evidence>
<accession>A0A1R2C2H9</accession>
<feature type="repeat" description="WD" evidence="3">
    <location>
        <begin position="164"/>
        <end position="204"/>
    </location>
</feature>
<reference evidence="4 5" key="1">
    <citation type="submission" date="2016-11" db="EMBL/GenBank/DDBJ databases">
        <title>The macronuclear genome of Stentor coeruleus: a giant cell with tiny introns.</title>
        <authorList>
            <person name="Slabodnick M."/>
            <person name="Ruby J.G."/>
            <person name="Reiff S.B."/>
            <person name="Swart E.C."/>
            <person name="Gosai S."/>
            <person name="Prabakaran S."/>
            <person name="Witkowska E."/>
            <person name="Larue G.E."/>
            <person name="Fisher S."/>
            <person name="Freeman R.M."/>
            <person name="Gunawardena J."/>
            <person name="Chu W."/>
            <person name="Stover N.A."/>
            <person name="Gregory B.D."/>
            <person name="Nowacki M."/>
            <person name="Derisi J."/>
            <person name="Roy S.W."/>
            <person name="Marshall W.F."/>
            <person name="Sood P."/>
        </authorList>
    </citation>
    <scope>NUCLEOTIDE SEQUENCE [LARGE SCALE GENOMIC DNA]</scope>
    <source>
        <strain evidence="4">WM001</strain>
    </source>
</reference>
<keyword evidence="1 3" id="KW-0853">WD repeat</keyword>
<dbReference type="InterPro" id="IPR036322">
    <property type="entry name" value="WD40_repeat_dom_sf"/>
</dbReference>
<dbReference type="AlphaFoldDB" id="A0A1R2C2H9"/>
<evidence type="ECO:0000256" key="2">
    <source>
        <dbReference type="ARBA" id="ARBA00022737"/>
    </source>
</evidence>
<protein>
    <submittedName>
        <fullName evidence="4">Uncharacterized protein</fullName>
    </submittedName>
</protein>
<dbReference type="PROSITE" id="PS00678">
    <property type="entry name" value="WD_REPEATS_1"/>
    <property type="match status" value="1"/>
</dbReference>
<comment type="caution">
    <text evidence="4">The sequence shown here is derived from an EMBL/GenBank/DDBJ whole genome shotgun (WGS) entry which is preliminary data.</text>
</comment>